<dbReference type="GO" id="GO:0008270">
    <property type="term" value="F:zinc ion binding"/>
    <property type="evidence" value="ECO:0007669"/>
    <property type="project" value="UniProtKB-KW"/>
</dbReference>
<dbReference type="InterPro" id="IPR003871">
    <property type="entry name" value="RFA1B/D_OB_1st"/>
</dbReference>
<reference evidence="9 10" key="1">
    <citation type="submission" date="2022-03" db="EMBL/GenBank/DDBJ databases">
        <authorList>
            <person name="Nunn A."/>
            <person name="Chopra R."/>
            <person name="Nunn A."/>
            <person name="Contreras Garrido A."/>
        </authorList>
    </citation>
    <scope>NUCLEOTIDE SEQUENCE [LARGE SCALE GENOMIC DNA]</scope>
</reference>
<dbReference type="GO" id="GO:0003677">
    <property type="term" value="F:DNA binding"/>
    <property type="evidence" value="ECO:0007669"/>
    <property type="project" value="UniProtKB-KW"/>
</dbReference>
<keyword evidence="4" id="KW-0862">Zinc</keyword>
<sequence length="445" mass="50191">LINPNPTQPSIYTNTSTTVALKLPFSIMASKSLRPSAQPLNFQILNNNQGDFCNEEVLARLVHFWEARNFKKGNILMGVELLFLDSESNAVQAFISANRLYRYEDKLKSSSVYKLKKFMIKPCKTLYKVTDHAKAICFTDHTTMVEVSEGEQEIDEQKFRLRTFNDFSAIADMETDLFDVIGQLRLISGDNLHSVTANATAPEVLGNRSKDRVFLHLLMRELGDGRDNIAEVTSSSAAITKLETVSLNEIYQFIKTETPQVASFFCYCTIVDVPEQAGWCYISCKCKSKLGKSKVSLYCTTCKQTNNIGLIRYRFEISVRDENNDAATFVLFDPDVMKLLGRSANDVLNENIQVGGDATNTNIPECLKKIIGRTCKFQIKITSFNFETSRQIITVSRIVEDNVDLKTKLVEDNLNGDNDEGKIEATSPDDQVVFNGENKNKRPRH</sequence>
<dbReference type="InterPro" id="IPR013955">
    <property type="entry name" value="Rep_factor-A_C"/>
</dbReference>
<comment type="similarity">
    <text evidence="1">Belongs to the replication factor A protein 1 family.</text>
</comment>
<keyword evidence="5" id="KW-0238">DNA-binding</keyword>
<keyword evidence="2" id="KW-0479">Metal-binding</keyword>
<dbReference type="InterPro" id="IPR012340">
    <property type="entry name" value="NA-bd_OB-fold"/>
</dbReference>
<evidence type="ECO:0000256" key="6">
    <source>
        <dbReference type="SAM" id="MobiDB-lite"/>
    </source>
</evidence>
<evidence type="ECO:0000256" key="4">
    <source>
        <dbReference type="ARBA" id="ARBA00022833"/>
    </source>
</evidence>
<dbReference type="InterPro" id="IPR047192">
    <property type="entry name" value="Euk_RPA1_DBD_C"/>
</dbReference>
<dbReference type="CDD" id="cd04480">
    <property type="entry name" value="RPA1_DBD_A_like"/>
    <property type="match status" value="1"/>
</dbReference>
<dbReference type="SUPFAM" id="SSF50249">
    <property type="entry name" value="Nucleic acid-binding proteins"/>
    <property type="match status" value="2"/>
</dbReference>
<evidence type="ECO:0000259" key="7">
    <source>
        <dbReference type="Pfam" id="PF02721"/>
    </source>
</evidence>
<keyword evidence="3" id="KW-0863">Zinc-finger</keyword>
<gene>
    <name evidence="9" type="ORF">TAV2_LOCUS6944</name>
</gene>
<name>A0AAU9RVF4_THLAR</name>
<dbReference type="PANTHER" id="PTHR47165:SF4">
    <property type="entry name" value="OS03G0429900 PROTEIN"/>
    <property type="match status" value="1"/>
</dbReference>
<feature type="domain" description="Replication protein A 70 kDa DNA-binding subunit B/D first OB fold" evidence="7">
    <location>
        <begin position="57"/>
        <end position="145"/>
    </location>
</feature>
<evidence type="ECO:0000313" key="10">
    <source>
        <dbReference type="Proteomes" id="UP000836841"/>
    </source>
</evidence>
<organism evidence="9 10">
    <name type="scientific">Thlaspi arvense</name>
    <name type="common">Field penny-cress</name>
    <dbReference type="NCBI Taxonomy" id="13288"/>
    <lineage>
        <taxon>Eukaryota</taxon>
        <taxon>Viridiplantae</taxon>
        <taxon>Streptophyta</taxon>
        <taxon>Embryophyta</taxon>
        <taxon>Tracheophyta</taxon>
        <taxon>Spermatophyta</taxon>
        <taxon>Magnoliopsida</taxon>
        <taxon>eudicotyledons</taxon>
        <taxon>Gunneridae</taxon>
        <taxon>Pentapetalae</taxon>
        <taxon>rosids</taxon>
        <taxon>malvids</taxon>
        <taxon>Brassicales</taxon>
        <taxon>Brassicaceae</taxon>
        <taxon>Thlaspideae</taxon>
        <taxon>Thlaspi</taxon>
    </lineage>
</organism>
<accession>A0AAU9RVF4</accession>
<dbReference type="EMBL" id="OU466858">
    <property type="protein sequence ID" value="CAH2047989.1"/>
    <property type="molecule type" value="Genomic_DNA"/>
</dbReference>
<dbReference type="PANTHER" id="PTHR47165">
    <property type="entry name" value="OS03G0429900 PROTEIN"/>
    <property type="match status" value="1"/>
</dbReference>
<evidence type="ECO:0008006" key="11">
    <source>
        <dbReference type="Google" id="ProtNLM"/>
    </source>
</evidence>
<evidence type="ECO:0000256" key="5">
    <source>
        <dbReference type="ARBA" id="ARBA00023125"/>
    </source>
</evidence>
<dbReference type="Proteomes" id="UP000836841">
    <property type="component" value="Chromosome 2"/>
</dbReference>
<keyword evidence="10" id="KW-1185">Reference proteome</keyword>
<feature type="domain" description="Replication factor A C-terminal" evidence="8">
    <location>
        <begin position="266"/>
        <end position="401"/>
    </location>
</feature>
<dbReference type="AlphaFoldDB" id="A0AAU9RVF4"/>
<evidence type="ECO:0000313" key="9">
    <source>
        <dbReference type="EMBL" id="CAH2047989.1"/>
    </source>
</evidence>
<protein>
    <recommendedName>
        <fullName evidence="11">Replication factor A C-terminal domain-containing protein</fullName>
    </recommendedName>
</protein>
<evidence type="ECO:0000256" key="2">
    <source>
        <dbReference type="ARBA" id="ARBA00022723"/>
    </source>
</evidence>
<dbReference type="Gene3D" id="2.40.50.140">
    <property type="entry name" value="Nucleic acid-binding proteins"/>
    <property type="match status" value="2"/>
</dbReference>
<proteinExistence type="inferred from homology"/>
<dbReference type="Pfam" id="PF02721">
    <property type="entry name" value="DUF223"/>
    <property type="match status" value="1"/>
</dbReference>
<evidence type="ECO:0000256" key="1">
    <source>
        <dbReference type="ARBA" id="ARBA00005690"/>
    </source>
</evidence>
<evidence type="ECO:0000259" key="8">
    <source>
        <dbReference type="Pfam" id="PF08646"/>
    </source>
</evidence>
<dbReference type="Pfam" id="PF08646">
    <property type="entry name" value="Rep_fac-A_C"/>
    <property type="match status" value="1"/>
</dbReference>
<evidence type="ECO:0000256" key="3">
    <source>
        <dbReference type="ARBA" id="ARBA00022771"/>
    </source>
</evidence>
<feature type="non-terminal residue" evidence="9">
    <location>
        <position position="445"/>
    </location>
</feature>
<dbReference type="CDD" id="cd04476">
    <property type="entry name" value="RPA1_DBD_C"/>
    <property type="match status" value="1"/>
</dbReference>
<feature type="region of interest" description="Disordered" evidence="6">
    <location>
        <begin position="416"/>
        <end position="445"/>
    </location>
</feature>